<feature type="domain" description="Electron transfer flavoprotein alpha/beta-subunit N-terminal" evidence="6">
    <location>
        <begin position="194"/>
        <end position="272"/>
    </location>
</feature>
<dbReference type="Gene3D" id="3.40.50.620">
    <property type="entry name" value="HUPs"/>
    <property type="match status" value="1"/>
</dbReference>
<dbReference type="InterPro" id="IPR014730">
    <property type="entry name" value="ETF_a/b_N"/>
</dbReference>
<dbReference type="InterPro" id="IPR001308">
    <property type="entry name" value="ETF_a/FixB"/>
</dbReference>
<dbReference type="Pfam" id="PF00766">
    <property type="entry name" value="ETF_alpha"/>
    <property type="match status" value="1"/>
</dbReference>
<dbReference type="InterPro" id="IPR014731">
    <property type="entry name" value="ETF_asu_C"/>
</dbReference>
<evidence type="ECO:0000256" key="4">
    <source>
        <dbReference type="SAM" id="MobiDB-lite"/>
    </source>
</evidence>
<proteinExistence type="inferred from homology"/>
<name>A0ABV6C6D7_9ACTN</name>
<dbReference type="SUPFAM" id="SSF52402">
    <property type="entry name" value="Adenine nucleotide alpha hydrolases-like"/>
    <property type="match status" value="1"/>
</dbReference>
<evidence type="ECO:0000259" key="5">
    <source>
        <dbReference type="Pfam" id="PF00766"/>
    </source>
</evidence>
<accession>A0ABV6C6D7</accession>
<dbReference type="EMBL" id="JBHLYQ010000054">
    <property type="protein sequence ID" value="MFC0081884.1"/>
    <property type="molecule type" value="Genomic_DNA"/>
</dbReference>
<gene>
    <name evidence="7" type="ORF">ACFFRE_06955</name>
</gene>
<reference evidence="7 8" key="1">
    <citation type="submission" date="2024-09" db="EMBL/GenBank/DDBJ databases">
        <authorList>
            <person name="Sun Q."/>
            <person name="Mori K."/>
        </authorList>
    </citation>
    <scope>NUCLEOTIDE SEQUENCE [LARGE SCALE GENOMIC DNA]</scope>
    <source>
        <strain evidence="7 8">JCM 15389</strain>
    </source>
</reference>
<feature type="domain" description="Electron transfer flavoprotein alpha subunit C-terminal" evidence="5">
    <location>
        <begin position="292"/>
        <end position="368"/>
    </location>
</feature>
<evidence type="ECO:0000256" key="1">
    <source>
        <dbReference type="ARBA" id="ARBA00005817"/>
    </source>
</evidence>
<evidence type="ECO:0000259" key="6">
    <source>
        <dbReference type="Pfam" id="PF01012"/>
    </source>
</evidence>
<protein>
    <submittedName>
        <fullName evidence="7">Electron transfer flavoprotein subunit alpha/FixB family protein</fullName>
    </submittedName>
</protein>
<dbReference type="PANTHER" id="PTHR43153">
    <property type="entry name" value="ELECTRON TRANSFER FLAVOPROTEIN ALPHA"/>
    <property type="match status" value="1"/>
</dbReference>
<dbReference type="InterPro" id="IPR029035">
    <property type="entry name" value="DHS-like_NAD/FAD-binding_dom"/>
</dbReference>
<comment type="caution">
    <text evidence="7">The sequence shown here is derived from an EMBL/GenBank/DDBJ whole genome shotgun (WGS) entry which is preliminary data.</text>
</comment>
<keyword evidence="8" id="KW-1185">Reference proteome</keyword>
<dbReference type="SUPFAM" id="SSF52467">
    <property type="entry name" value="DHS-like NAD/FAD-binding domain"/>
    <property type="match status" value="1"/>
</dbReference>
<dbReference type="RefSeq" id="WP_377789207.1">
    <property type="nucleotide sequence ID" value="NZ_JBHLYQ010000054.1"/>
</dbReference>
<organism evidence="7 8">
    <name type="scientific">Aciditerrimonas ferrireducens</name>
    <dbReference type="NCBI Taxonomy" id="667306"/>
    <lineage>
        <taxon>Bacteria</taxon>
        <taxon>Bacillati</taxon>
        <taxon>Actinomycetota</taxon>
        <taxon>Acidimicrobiia</taxon>
        <taxon>Acidimicrobiales</taxon>
        <taxon>Acidimicrobiaceae</taxon>
        <taxon>Aciditerrimonas</taxon>
    </lineage>
</organism>
<dbReference type="Pfam" id="PF01012">
    <property type="entry name" value="ETF"/>
    <property type="match status" value="1"/>
</dbReference>
<dbReference type="Gene3D" id="3.40.50.1220">
    <property type="entry name" value="TPP-binding domain"/>
    <property type="match status" value="1"/>
</dbReference>
<evidence type="ECO:0000256" key="2">
    <source>
        <dbReference type="ARBA" id="ARBA00011355"/>
    </source>
</evidence>
<evidence type="ECO:0000256" key="3">
    <source>
        <dbReference type="ARBA" id="ARBA00025649"/>
    </source>
</evidence>
<comment type="function">
    <text evidence="3">The electron transfer flavoprotein serves as a specific electron acceptor for other dehydrogenases. It transfers the electrons to the main respiratory chain via ETF-ubiquinone oxidoreductase (ETF dehydrogenase).</text>
</comment>
<dbReference type="PANTHER" id="PTHR43153:SF1">
    <property type="entry name" value="ELECTRON TRANSFER FLAVOPROTEIN SUBUNIT ALPHA, MITOCHONDRIAL"/>
    <property type="match status" value="1"/>
</dbReference>
<sequence>MRPRSWVTSAAAVLLGSLAWAVGLLAVPSPPSWAGGRAALVVEPSTALPGQVLTVTGVGLPGSRDVVVALCGDLGLEGSADCALAGATGGATSPSGDLVVQLRASVPPAPCPCVVEATVQGAAVPGAITALRLLDAPSAPLQRSESTSGPDVALVGARLRGPVGGLAAWVGLGGRALVELSVVNRGSVPVEVGRPAVRLGAGLTGDAVALTLEGDRLVCWKPEPAGTAMAEVVALGPIQMATVRPGVGETSAHGLGAGGSRVPVVERVPAADRAPTPVEVLGGGRDDDVAALLRARRVCCVGLGVDPEDYPLVRRLAARIGAELAGTRKVTDRGWLPRARQVGVTGHSVAPELYLAVGLSGRTNHAVGALRAGTVLALNADPAAPVFEWADVGIVGDWRQALPRLADVLAETPSGRSGSSAASISERGTPSK</sequence>
<feature type="region of interest" description="Disordered" evidence="4">
    <location>
        <begin position="412"/>
        <end position="432"/>
    </location>
</feature>
<evidence type="ECO:0000313" key="8">
    <source>
        <dbReference type="Proteomes" id="UP001589788"/>
    </source>
</evidence>
<feature type="compositionally biased region" description="Low complexity" evidence="4">
    <location>
        <begin position="414"/>
        <end position="432"/>
    </location>
</feature>
<comment type="similarity">
    <text evidence="1">Belongs to the ETF alpha-subunit/FixB family.</text>
</comment>
<dbReference type="InterPro" id="IPR014729">
    <property type="entry name" value="Rossmann-like_a/b/a_fold"/>
</dbReference>
<comment type="subunit">
    <text evidence="2">Heterodimer of an alpha and a beta subunit.</text>
</comment>
<evidence type="ECO:0000313" key="7">
    <source>
        <dbReference type="EMBL" id="MFC0081884.1"/>
    </source>
</evidence>
<dbReference type="Proteomes" id="UP001589788">
    <property type="component" value="Unassembled WGS sequence"/>
</dbReference>